<reference evidence="2 3" key="1">
    <citation type="submission" date="2017-09" db="EMBL/GenBank/DDBJ databases">
        <title>Bacterial strain isolated from the female urinary microbiota.</title>
        <authorList>
            <person name="Thomas-White K."/>
            <person name="Kumar N."/>
            <person name="Forster S."/>
            <person name="Putonti C."/>
            <person name="Lawley T."/>
            <person name="Wolfe A.J."/>
        </authorList>
    </citation>
    <scope>NUCLEOTIDE SEQUENCE [LARGE SCALE GENOMIC DNA]</scope>
    <source>
        <strain evidence="2 3">UMB0852</strain>
    </source>
</reference>
<evidence type="ECO:0000313" key="2">
    <source>
        <dbReference type="EMBL" id="PMC59278.1"/>
    </source>
</evidence>
<organism evidence="2 3">
    <name type="scientific">Dolosicoccus paucivorans</name>
    <dbReference type="NCBI Taxonomy" id="84521"/>
    <lineage>
        <taxon>Bacteria</taxon>
        <taxon>Bacillati</taxon>
        <taxon>Bacillota</taxon>
        <taxon>Bacilli</taxon>
        <taxon>Lactobacillales</taxon>
        <taxon>Aerococcaceae</taxon>
        <taxon>Dolosicoccus</taxon>
    </lineage>
</organism>
<comment type="caution">
    <text evidence="2">The sequence shown here is derived from an EMBL/GenBank/DDBJ whole genome shotgun (WGS) entry which is preliminary data.</text>
</comment>
<keyword evidence="3" id="KW-1185">Reference proteome</keyword>
<dbReference type="InterPro" id="IPR003593">
    <property type="entry name" value="AAA+_ATPase"/>
</dbReference>
<dbReference type="Proteomes" id="UP000235682">
    <property type="component" value="Unassembled WGS sequence"/>
</dbReference>
<dbReference type="OrthoDB" id="61127at2"/>
<proteinExistence type="predicted"/>
<name>A0A2N6SQD4_9LACT</name>
<dbReference type="CDD" id="cd00009">
    <property type="entry name" value="AAA"/>
    <property type="match status" value="1"/>
</dbReference>
<dbReference type="InterPro" id="IPR027417">
    <property type="entry name" value="P-loop_NTPase"/>
</dbReference>
<evidence type="ECO:0000313" key="3">
    <source>
        <dbReference type="Proteomes" id="UP000235682"/>
    </source>
</evidence>
<dbReference type="Pfam" id="PF07319">
    <property type="entry name" value="DnaI_N"/>
    <property type="match status" value="1"/>
</dbReference>
<dbReference type="SMART" id="SM00382">
    <property type="entry name" value="AAA"/>
    <property type="match status" value="1"/>
</dbReference>
<evidence type="ECO:0000259" key="1">
    <source>
        <dbReference type="SMART" id="SM00382"/>
    </source>
</evidence>
<dbReference type="AlphaFoldDB" id="A0A2N6SQD4"/>
<dbReference type="PANTHER" id="PTHR30050">
    <property type="entry name" value="CHROMOSOMAL REPLICATION INITIATOR PROTEIN DNAA"/>
    <property type="match status" value="1"/>
</dbReference>
<dbReference type="InterPro" id="IPR009928">
    <property type="entry name" value="DnaI_N"/>
</dbReference>
<dbReference type="EMBL" id="PNHE01000001">
    <property type="protein sequence ID" value="PMC59278.1"/>
    <property type="molecule type" value="Genomic_DNA"/>
</dbReference>
<dbReference type="Pfam" id="PF01695">
    <property type="entry name" value="IstB_IS21"/>
    <property type="match status" value="1"/>
</dbReference>
<dbReference type="InterPro" id="IPR002611">
    <property type="entry name" value="IstB_ATP-bd"/>
</dbReference>
<dbReference type="Gene3D" id="3.40.50.300">
    <property type="entry name" value="P-loop containing nucleotide triphosphate hydrolases"/>
    <property type="match status" value="1"/>
</dbReference>
<dbReference type="SUPFAM" id="SSF52540">
    <property type="entry name" value="P-loop containing nucleoside triphosphate hydrolases"/>
    <property type="match status" value="1"/>
</dbReference>
<dbReference type="GO" id="GO:0006260">
    <property type="term" value="P:DNA replication"/>
    <property type="evidence" value="ECO:0007669"/>
    <property type="project" value="TreeGrafter"/>
</dbReference>
<accession>A0A2N6SQD4</accession>
<feature type="domain" description="AAA+ ATPase" evidence="1">
    <location>
        <begin position="151"/>
        <end position="291"/>
    </location>
</feature>
<protein>
    <submittedName>
        <fullName evidence="2">Primosomal protein DnaI</fullName>
    </submittedName>
</protein>
<sequence>MSGLLKRYTQSPEFIKRRNEAIQQMMNYPEIKAFVAEHNLSQDMIENSYSRLHEYMLEMEALKRGEDGQNPGFAPVLFLHDNYIDVTYEPTKDYLKEKEEQKVKALIDNRMISRDVKDATLADYDMNTTHRQQLMKEALSFLDQYRKDPYQAKGLYIHGPFGVGKTYLMSALANALVEKERVAVTMMHYPTFTNELKGSFASNNTQQIIDDVKKVPVLIIDDIGAESNSAWLRDDVLGVILEYRMKESLGTFFTSNMDYALLEKHFSETRDDRDLLKAKRLMERVYSLTKEVELYGPNRRHQ</sequence>
<dbReference type="STRING" id="84521.SAMN04487994_100219"/>
<dbReference type="PANTHER" id="PTHR30050:SF8">
    <property type="entry name" value="PRIMOSOMAL PROTEIN DNAI"/>
    <property type="match status" value="1"/>
</dbReference>
<gene>
    <name evidence="2" type="ORF">CJ205_00305</name>
</gene>
<dbReference type="NCBIfam" id="NF006505">
    <property type="entry name" value="PRK08939.1"/>
    <property type="match status" value="1"/>
</dbReference>